<dbReference type="Pfam" id="PF01258">
    <property type="entry name" value="zf-dskA_traR"/>
    <property type="match status" value="1"/>
</dbReference>
<dbReference type="EMBL" id="BLJN01000006">
    <property type="protein sequence ID" value="GFE83451.1"/>
    <property type="molecule type" value="Genomic_DNA"/>
</dbReference>
<dbReference type="GO" id="GO:1900378">
    <property type="term" value="P:positive regulation of secondary metabolite biosynthetic process"/>
    <property type="evidence" value="ECO:0007669"/>
    <property type="project" value="TreeGrafter"/>
</dbReference>
<dbReference type="PANTHER" id="PTHR38777:SF1">
    <property type="entry name" value="DNAK SUPPRESSOR PROTEIN"/>
    <property type="match status" value="1"/>
</dbReference>
<organism evidence="6 7">
    <name type="scientific">Steroidobacter agaridevorans</name>
    <dbReference type="NCBI Taxonomy" id="2695856"/>
    <lineage>
        <taxon>Bacteria</taxon>
        <taxon>Pseudomonadati</taxon>
        <taxon>Pseudomonadota</taxon>
        <taxon>Gammaproteobacteria</taxon>
        <taxon>Steroidobacterales</taxon>
        <taxon>Steroidobacteraceae</taxon>
        <taxon>Steroidobacter</taxon>
    </lineage>
</organism>
<reference evidence="7" key="1">
    <citation type="submission" date="2020-01" db="EMBL/GenBank/DDBJ databases">
        <title>'Steroidobacter agaridevorans' sp. nov., agar-degrading bacteria isolated from rhizosphere soils.</title>
        <authorList>
            <person name="Ikenaga M."/>
            <person name="Kataoka M."/>
            <person name="Murouchi A."/>
            <person name="Katsuragi S."/>
            <person name="Sakai M."/>
        </authorList>
    </citation>
    <scope>NUCLEOTIDE SEQUENCE [LARGE SCALE GENOMIC DNA]</scope>
    <source>
        <strain evidence="7">YU21-B</strain>
    </source>
</reference>
<keyword evidence="3" id="KW-0862">Zinc</keyword>
<dbReference type="Gene3D" id="1.20.120.910">
    <property type="entry name" value="DksA, coiled-coil domain"/>
    <property type="match status" value="1"/>
</dbReference>
<dbReference type="GO" id="GO:0008270">
    <property type="term" value="F:zinc ion binding"/>
    <property type="evidence" value="ECO:0007669"/>
    <property type="project" value="UniProtKB-KW"/>
</dbReference>
<proteinExistence type="predicted"/>
<keyword evidence="2" id="KW-0863">Zinc-finger</keyword>
<evidence type="ECO:0000313" key="7">
    <source>
        <dbReference type="Proteomes" id="UP000445000"/>
    </source>
</evidence>
<accession>A0A829YKT2</accession>
<dbReference type="PRINTS" id="PR00618">
    <property type="entry name" value="DKSAZNFINGER"/>
</dbReference>
<evidence type="ECO:0000256" key="1">
    <source>
        <dbReference type="ARBA" id="ARBA00022723"/>
    </source>
</evidence>
<dbReference type="AlphaFoldDB" id="A0A829YKT2"/>
<dbReference type="Proteomes" id="UP000445000">
    <property type="component" value="Unassembled WGS sequence"/>
</dbReference>
<keyword evidence="7" id="KW-1185">Reference proteome</keyword>
<evidence type="ECO:0000256" key="2">
    <source>
        <dbReference type="ARBA" id="ARBA00022771"/>
    </source>
</evidence>
<feature type="zinc finger region" description="dksA C4-type" evidence="4">
    <location>
        <begin position="51"/>
        <end position="75"/>
    </location>
</feature>
<sequence>MCFRKGIDGEVTMATGWAGDGAVQDQIDATVKDAVERAKSLLPSGPGLTHCADCGGEIPEARRKAIPGVRLCIACQEAEDKDQAAFAGYNRRGSKDSQLR</sequence>
<dbReference type="InterPro" id="IPR000962">
    <property type="entry name" value="Znf_DskA_TraR"/>
</dbReference>
<evidence type="ECO:0000313" key="6">
    <source>
        <dbReference type="EMBL" id="GFE83451.1"/>
    </source>
</evidence>
<evidence type="ECO:0000256" key="4">
    <source>
        <dbReference type="PROSITE-ProRule" id="PRU00510"/>
    </source>
</evidence>
<dbReference type="PROSITE" id="PS51128">
    <property type="entry name" value="ZF_DKSA_2"/>
    <property type="match status" value="1"/>
</dbReference>
<feature type="domain" description="Zinc finger DksA/TraR C4-type" evidence="5">
    <location>
        <begin position="50"/>
        <end position="79"/>
    </location>
</feature>
<name>A0A829YKT2_9GAMM</name>
<dbReference type="PANTHER" id="PTHR38777">
    <property type="entry name" value="FELS-2 PROPHAGE PROTEIN"/>
    <property type="match status" value="1"/>
</dbReference>
<dbReference type="InterPro" id="IPR020460">
    <property type="entry name" value="Znf_C4-type_bac"/>
</dbReference>
<gene>
    <name evidence="6" type="ORF">GCM10011487_54510</name>
</gene>
<dbReference type="SUPFAM" id="SSF57716">
    <property type="entry name" value="Glucocorticoid receptor-like (DNA-binding domain)"/>
    <property type="match status" value="1"/>
</dbReference>
<comment type="caution">
    <text evidence="6">The sequence shown here is derived from an EMBL/GenBank/DDBJ whole genome shotgun (WGS) entry which is preliminary data.</text>
</comment>
<protein>
    <recommendedName>
        <fullName evidence="5">Zinc finger DksA/TraR C4-type domain-containing protein</fullName>
    </recommendedName>
</protein>
<evidence type="ECO:0000259" key="5">
    <source>
        <dbReference type="Pfam" id="PF01258"/>
    </source>
</evidence>
<evidence type="ECO:0000256" key="3">
    <source>
        <dbReference type="ARBA" id="ARBA00022833"/>
    </source>
</evidence>
<dbReference type="NCBIfam" id="NF008243">
    <property type="entry name" value="PRK11019.1"/>
    <property type="match status" value="1"/>
</dbReference>
<keyword evidence="1" id="KW-0479">Metal-binding</keyword>